<protein>
    <submittedName>
        <fullName evidence="1">Uncharacterized protein</fullName>
    </submittedName>
</protein>
<dbReference type="OrthoDB" id="10457405at2759"/>
<dbReference type="Proteomes" id="UP000613740">
    <property type="component" value="Unassembled WGS sequence"/>
</dbReference>
<dbReference type="SUPFAM" id="SSF54695">
    <property type="entry name" value="POZ domain"/>
    <property type="match status" value="1"/>
</dbReference>
<sequence>MGVDANPNVALINAIAAGKNAYDVYGILADGGFTASVDVVADLLNWVLDGEVKDNYEKACIVDFVIRHHGKNLMTLTWEMTKREAGDSNEVSVPLDEHPADWTAVLKLLRHEGSPVSWGNVDSLLRLGDKYDMPGVRNACASFLAAHRSHMSLAAELESPRNPLHAASLEERFLQQAGSSSAAPAARVHLALQAALAPLNLKGGMATVQDMRDWRQRAEPVVKRLTALQAHRRYSDIVAPGVQNKVTALLLVSLNTLMVPFTNDERVHDPWERKLVRWVKGAGRSIRYLAYGDEAPSRRAYR</sequence>
<dbReference type="InterPro" id="IPR011333">
    <property type="entry name" value="SKP1/BTB/POZ_sf"/>
</dbReference>
<accession>A0A835WKE2</accession>
<proteinExistence type="predicted"/>
<dbReference type="AlphaFoldDB" id="A0A835WKE2"/>
<evidence type="ECO:0000313" key="1">
    <source>
        <dbReference type="EMBL" id="KAG2449065.1"/>
    </source>
</evidence>
<gene>
    <name evidence="1" type="ORF">HYH02_005814</name>
</gene>
<comment type="caution">
    <text evidence="1">The sequence shown here is derived from an EMBL/GenBank/DDBJ whole genome shotgun (WGS) entry which is preliminary data.</text>
</comment>
<organism evidence="1 2">
    <name type="scientific">Chlamydomonas schloesseri</name>
    <dbReference type="NCBI Taxonomy" id="2026947"/>
    <lineage>
        <taxon>Eukaryota</taxon>
        <taxon>Viridiplantae</taxon>
        <taxon>Chlorophyta</taxon>
        <taxon>core chlorophytes</taxon>
        <taxon>Chlorophyceae</taxon>
        <taxon>CS clade</taxon>
        <taxon>Chlamydomonadales</taxon>
        <taxon>Chlamydomonadaceae</taxon>
        <taxon>Chlamydomonas</taxon>
    </lineage>
</organism>
<reference evidence="1" key="1">
    <citation type="journal article" date="2020" name="bioRxiv">
        <title>Comparative genomics of Chlamydomonas.</title>
        <authorList>
            <person name="Craig R.J."/>
            <person name="Hasan A.R."/>
            <person name="Ness R.W."/>
            <person name="Keightley P.D."/>
        </authorList>
    </citation>
    <scope>NUCLEOTIDE SEQUENCE</scope>
    <source>
        <strain evidence="1">CCAP 11/173</strain>
    </source>
</reference>
<keyword evidence="2" id="KW-1185">Reference proteome</keyword>
<dbReference type="EMBL" id="JAEHOD010000015">
    <property type="protein sequence ID" value="KAG2449065.1"/>
    <property type="molecule type" value="Genomic_DNA"/>
</dbReference>
<dbReference type="Gene3D" id="3.30.710.10">
    <property type="entry name" value="Potassium Channel Kv1.1, Chain A"/>
    <property type="match status" value="1"/>
</dbReference>
<evidence type="ECO:0000313" key="2">
    <source>
        <dbReference type="Proteomes" id="UP000613740"/>
    </source>
</evidence>
<name>A0A835WKE2_9CHLO</name>